<reference evidence="2 3" key="1">
    <citation type="submission" date="2014-04" db="EMBL/GenBank/DDBJ databases">
        <title>Evolutionary Origins and Diversification of the Mycorrhizal Mutualists.</title>
        <authorList>
            <consortium name="DOE Joint Genome Institute"/>
            <consortium name="Mycorrhizal Genomics Consortium"/>
            <person name="Kohler A."/>
            <person name="Kuo A."/>
            <person name="Nagy L.G."/>
            <person name="Floudas D."/>
            <person name="Copeland A."/>
            <person name="Barry K.W."/>
            <person name="Cichocki N."/>
            <person name="Veneault-Fourrey C."/>
            <person name="LaButti K."/>
            <person name="Lindquist E.A."/>
            <person name="Lipzen A."/>
            <person name="Lundell T."/>
            <person name="Morin E."/>
            <person name="Murat C."/>
            <person name="Riley R."/>
            <person name="Ohm R."/>
            <person name="Sun H."/>
            <person name="Tunlid A."/>
            <person name="Henrissat B."/>
            <person name="Grigoriev I.V."/>
            <person name="Hibbett D.S."/>
            <person name="Martin F."/>
        </authorList>
    </citation>
    <scope>NUCLEOTIDE SEQUENCE [LARGE SCALE GENOMIC DNA]</scope>
    <source>
        <strain evidence="2 3">FD-317 M1</strain>
    </source>
</reference>
<keyword evidence="1" id="KW-0472">Membrane</keyword>
<feature type="transmembrane region" description="Helical" evidence="1">
    <location>
        <begin position="38"/>
        <end position="60"/>
    </location>
</feature>
<dbReference type="HOGENOM" id="CLU_1525313_0_0_1"/>
<keyword evidence="1" id="KW-1133">Transmembrane helix</keyword>
<evidence type="ECO:0000313" key="2">
    <source>
        <dbReference type="EMBL" id="KIK63834.1"/>
    </source>
</evidence>
<dbReference type="AlphaFoldDB" id="A0A0D0CLH6"/>
<gene>
    <name evidence="2" type="ORF">GYMLUDRAFT_456912</name>
</gene>
<evidence type="ECO:0000256" key="1">
    <source>
        <dbReference type="SAM" id="Phobius"/>
    </source>
</evidence>
<accession>A0A0D0CLH6</accession>
<protein>
    <submittedName>
        <fullName evidence="2">Uncharacterized protein</fullName>
    </submittedName>
</protein>
<evidence type="ECO:0000313" key="3">
    <source>
        <dbReference type="Proteomes" id="UP000053593"/>
    </source>
</evidence>
<dbReference type="EMBL" id="KN834763">
    <property type="protein sequence ID" value="KIK63834.1"/>
    <property type="molecule type" value="Genomic_DNA"/>
</dbReference>
<proteinExistence type="predicted"/>
<organism evidence="2 3">
    <name type="scientific">Collybiopsis luxurians FD-317 M1</name>
    <dbReference type="NCBI Taxonomy" id="944289"/>
    <lineage>
        <taxon>Eukaryota</taxon>
        <taxon>Fungi</taxon>
        <taxon>Dikarya</taxon>
        <taxon>Basidiomycota</taxon>
        <taxon>Agaricomycotina</taxon>
        <taxon>Agaricomycetes</taxon>
        <taxon>Agaricomycetidae</taxon>
        <taxon>Agaricales</taxon>
        <taxon>Marasmiineae</taxon>
        <taxon>Omphalotaceae</taxon>
        <taxon>Collybiopsis</taxon>
        <taxon>Collybiopsis luxurians</taxon>
    </lineage>
</organism>
<sequence length="176" mass="18988">MPAITAVLIQVTTTTIFPSSSATSTASNSNGSTVPVAAIAGGTSAGALLAVALVIGWTVWGRSIKRAKAKQEREAVSILYIRAVGARKKLKTIHSDQTANNETKYDKKCSDFFKATQSLLQTSLLATFRHKGQVCWPRWVNSFTTQDDTFTTKATCSQKSSCFSHAQDNDIYACSQ</sequence>
<keyword evidence="1" id="KW-0812">Transmembrane</keyword>
<keyword evidence="3" id="KW-1185">Reference proteome</keyword>
<dbReference type="Proteomes" id="UP000053593">
    <property type="component" value="Unassembled WGS sequence"/>
</dbReference>
<name>A0A0D0CLH6_9AGAR</name>